<accession>A0A8S1H170</accession>
<keyword evidence="3" id="KW-1185">Reference proteome</keyword>
<name>A0A8S1H170_9PELO</name>
<feature type="compositionally biased region" description="Low complexity" evidence="1">
    <location>
        <begin position="1"/>
        <end position="15"/>
    </location>
</feature>
<gene>
    <name evidence="2" type="ORF">CAUJ_LOCUS4912</name>
</gene>
<comment type="caution">
    <text evidence="2">The sequence shown here is derived from an EMBL/GenBank/DDBJ whole genome shotgun (WGS) entry which is preliminary data.</text>
</comment>
<feature type="region of interest" description="Disordered" evidence="1">
    <location>
        <begin position="126"/>
        <end position="146"/>
    </location>
</feature>
<sequence length="284" mass="29907">MARTNARNASSASPAVTTQDHGRLSQASLATVPWSTQRSSNGNVTAGSVSTGVGSVSTGVGSVVGSPADVSRVARRPNYFSSVLTTVSTDSDRLTFPAMPAVLNFDSPESVTVSVAANISEIDSLLGTPADSSQESGRPSQDSAVSSISSVMPISPLLGFTPVETVQFVPRIDDHPNITPRLDPELPMPLPTVVKKISNFANQNRDEIGTGVDELRVPAERRRPPLNVTFGMTATSNDALHSVRAPFSSPLAEESPRGQLDTDNADLIEPQADIDEETAADRQE</sequence>
<organism evidence="2 3">
    <name type="scientific">Caenorhabditis auriculariae</name>
    <dbReference type="NCBI Taxonomy" id="2777116"/>
    <lineage>
        <taxon>Eukaryota</taxon>
        <taxon>Metazoa</taxon>
        <taxon>Ecdysozoa</taxon>
        <taxon>Nematoda</taxon>
        <taxon>Chromadorea</taxon>
        <taxon>Rhabditida</taxon>
        <taxon>Rhabditina</taxon>
        <taxon>Rhabditomorpha</taxon>
        <taxon>Rhabditoidea</taxon>
        <taxon>Rhabditidae</taxon>
        <taxon>Peloderinae</taxon>
        <taxon>Caenorhabditis</taxon>
    </lineage>
</organism>
<proteinExistence type="predicted"/>
<dbReference type="Proteomes" id="UP000835052">
    <property type="component" value="Unassembled WGS sequence"/>
</dbReference>
<feature type="region of interest" description="Disordered" evidence="1">
    <location>
        <begin position="244"/>
        <end position="284"/>
    </location>
</feature>
<feature type="compositionally biased region" description="Polar residues" evidence="1">
    <location>
        <begin position="25"/>
        <end position="46"/>
    </location>
</feature>
<protein>
    <submittedName>
        <fullName evidence="2">Uncharacterized protein</fullName>
    </submittedName>
</protein>
<evidence type="ECO:0000256" key="1">
    <source>
        <dbReference type="SAM" id="MobiDB-lite"/>
    </source>
</evidence>
<feature type="region of interest" description="Disordered" evidence="1">
    <location>
        <begin position="1"/>
        <end position="49"/>
    </location>
</feature>
<evidence type="ECO:0000313" key="2">
    <source>
        <dbReference type="EMBL" id="CAD6188993.1"/>
    </source>
</evidence>
<dbReference type="AlphaFoldDB" id="A0A8S1H170"/>
<evidence type="ECO:0000313" key="3">
    <source>
        <dbReference type="Proteomes" id="UP000835052"/>
    </source>
</evidence>
<reference evidence="2" key="1">
    <citation type="submission" date="2020-10" db="EMBL/GenBank/DDBJ databases">
        <authorList>
            <person name="Kikuchi T."/>
        </authorList>
    </citation>
    <scope>NUCLEOTIDE SEQUENCE</scope>
    <source>
        <strain evidence="2">NKZ352</strain>
    </source>
</reference>
<dbReference type="EMBL" id="CAJGYM010000009">
    <property type="protein sequence ID" value="CAD6188993.1"/>
    <property type="molecule type" value="Genomic_DNA"/>
</dbReference>